<keyword evidence="6" id="KW-0812">Transmembrane</keyword>
<name>A0A1E5CXR3_9VIBR</name>
<keyword evidence="6" id="KW-0472">Membrane</keyword>
<dbReference type="EMBL" id="AJYW02000149">
    <property type="protein sequence ID" value="OEE75560.1"/>
    <property type="molecule type" value="Genomic_DNA"/>
</dbReference>
<comment type="caution">
    <text evidence="7">The sequence shown here is derived from an EMBL/GenBank/DDBJ whole genome shotgun (WGS) entry which is preliminary data.</text>
</comment>
<evidence type="ECO:0000256" key="2">
    <source>
        <dbReference type="ARBA" id="ARBA00009840"/>
    </source>
</evidence>
<keyword evidence="3 5" id="KW-0175">Coiled coil</keyword>
<keyword evidence="6" id="KW-1133">Transmembrane helix</keyword>
<evidence type="ECO:0000313" key="8">
    <source>
        <dbReference type="Proteomes" id="UP000094165"/>
    </source>
</evidence>
<sequence>MQWILEYQSLLISGIVSAIISGGTFGWWAKQKAQFQIQLLMQQLESDKQLYQSQVQPLQEALNQAQAELDELDNERDKSAFELKQAHGKLMAAIEKLRYFETVKQERQQYVDELNQVKELKSQLEAQLREQDARHAQENVSNREKLQLLENAEARLKTEFEHLASQMFDAKTAKVDQQNKQSLEGLLSPLKDQLEGFKKQVNDSFGQEAKERHTLVHELKNLQRLNESMTREAVNLTQALKGDNKQQGNWGEVVLARVLAESGLREGHEYHTQVNLQNEAGKRYQPDVIVHLPQEKQVVVDSKMALVAFERYFNAENDTQRDQALSDHLVALRAHIKGLSQKDYHQLKGIQSLDYVLMFIPVEPAFQVAIQADPSLVKDAMEQNIILVSPTTLLVALRTIDNLWRNDRQNQNAQVIADRASKLYDKLRLFVDDMEGLGGALDKANQSYQGAMNKLATGRGNAIRQAESFKQLGVEVKRPISPSLTELAQTDALLETNES</sequence>
<keyword evidence="8" id="KW-1185">Reference proteome</keyword>
<gene>
    <name evidence="7" type="ORF">A130_05560</name>
</gene>
<feature type="transmembrane region" description="Helical" evidence="6">
    <location>
        <begin position="7"/>
        <end position="29"/>
    </location>
</feature>
<dbReference type="InterPro" id="IPR003798">
    <property type="entry name" value="DNA_recombination_RmuC"/>
</dbReference>
<dbReference type="PANTHER" id="PTHR30563">
    <property type="entry name" value="DNA RECOMBINATION PROTEIN RMUC"/>
    <property type="match status" value="1"/>
</dbReference>
<dbReference type="Proteomes" id="UP000094165">
    <property type="component" value="Unassembled WGS sequence"/>
</dbReference>
<feature type="coiled-coil region" evidence="5">
    <location>
        <begin position="212"/>
        <end position="239"/>
    </location>
</feature>
<feature type="coiled-coil region" evidence="5">
    <location>
        <begin position="41"/>
        <end position="166"/>
    </location>
</feature>
<evidence type="ECO:0000256" key="4">
    <source>
        <dbReference type="ARBA" id="ARBA00023172"/>
    </source>
</evidence>
<evidence type="ECO:0000256" key="5">
    <source>
        <dbReference type="SAM" id="Coils"/>
    </source>
</evidence>
<organism evidence="7 8">
    <name type="scientific">Vibrio genomosp. F6 str. FF-238</name>
    <dbReference type="NCBI Taxonomy" id="1191298"/>
    <lineage>
        <taxon>Bacteria</taxon>
        <taxon>Pseudomonadati</taxon>
        <taxon>Pseudomonadota</taxon>
        <taxon>Gammaproteobacteria</taxon>
        <taxon>Vibrionales</taxon>
        <taxon>Vibrionaceae</taxon>
        <taxon>Vibrio</taxon>
    </lineage>
</organism>
<protein>
    <submittedName>
        <fullName evidence="7">Recombinase RmuC</fullName>
    </submittedName>
</protein>
<evidence type="ECO:0000313" key="7">
    <source>
        <dbReference type="EMBL" id="OEE75560.1"/>
    </source>
</evidence>
<accession>A0A1E5CXR3</accession>
<comment type="function">
    <text evidence="1">Involved in DNA recombination.</text>
</comment>
<dbReference type="GO" id="GO:0006310">
    <property type="term" value="P:DNA recombination"/>
    <property type="evidence" value="ECO:0007669"/>
    <property type="project" value="UniProtKB-KW"/>
</dbReference>
<dbReference type="AlphaFoldDB" id="A0A1E5CXR3"/>
<evidence type="ECO:0000256" key="3">
    <source>
        <dbReference type="ARBA" id="ARBA00023054"/>
    </source>
</evidence>
<evidence type="ECO:0000256" key="6">
    <source>
        <dbReference type="SAM" id="Phobius"/>
    </source>
</evidence>
<keyword evidence="4" id="KW-0233">DNA recombination</keyword>
<proteinExistence type="inferred from homology"/>
<dbReference type="Pfam" id="PF02646">
    <property type="entry name" value="RmuC"/>
    <property type="match status" value="1"/>
</dbReference>
<reference evidence="7 8" key="1">
    <citation type="journal article" date="2012" name="Science">
        <title>Ecological populations of bacteria act as socially cohesive units of antibiotic production and resistance.</title>
        <authorList>
            <person name="Cordero O.X."/>
            <person name="Wildschutte H."/>
            <person name="Kirkup B."/>
            <person name="Proehl S."/>
            <person name="Ngo L."/>
            <person name="Hussain F."/>
            <person name="Le Roux F."/>
            <person name="Mincer T."/>
            <person name="Polz M.F."/>
        </authorList>
    </citation>
    <scope>NUCLEOTIDE SEQUENCE [LARGE SCALE GENOMIC DNA]</scope>
    <source>
        <strain evidence="7 8">FF-238</strain>
    </source>
</reference>
<comment type="similarity">
    <text evidence="2">Belongs to the RmuC family.</text>
</comment>
<dbReference type="PANTHER" id="PTHR30563:SF0">
    <property type="entry name" value="DNA RECOMBINATION PROTEIN RMUC"/>
    <property type="match status" value="1"/>
</dbReference>
<evidence type="ECO:0000256" key="1">
    <source>
        <dbReference type="ARBA" id="ARBA00003416"/>
    </source>
</evidence>
<dbReference type="RefSeq" id="WP_017052108.1">
    <property type="nucleotide sequence ID" value="NZ_AJYW02000149.1"/>
</dbReference>